<evidence type="ECO:0000256" key="5">
    <source>
        <dbReference type="ARBA" id="ARBA00022705"/>
    </source>
</evidence>
<dbReference type="Pfam" id="PF04665">
    <property type="entry name" value="Pox_A32"/>
    <property type="match status" value="1"/>
</dbReference>
<dbReference type="InterPro" id="IPR012337">
    <property type="entry name" value="RNaseH-like_sf"/>
</dbReference>
<keyword evidence="3" id="KW-0808">Transferase</keyword>
<keyword evidence="6" id="KW-0239">DNA-directed DNA polymerase</keyword>
<organism evidence="10 11">
    <name type="scientific">Paramuricea clavata</name>
    <name type="common">Red gorgonian</name>
    <name type="synonym">Violescent sea-whip</name>
    <dbReference type="NCBI Taxonomy" id="317549"/>
    <lineage>
        <taxon>Eukaryota</taxon>
        <taxon>Metazoa</taxon>
        <taxon>Cnidaria</taxon>
        <taxon>Anthozoa</taxon>
        <taxon>Octocorallia</taxon>
        <taxon>Malacalcyonacea</taxon>
        <taxon>Plexauridae</taxon>
        <taxon>Paramuricea</taxon>
    </lineage>
</organism>
<comment type="similarity">
    <text evidence="1">Belongs to the DNA polymerase type-B family.</text>
</comment>
<proteinExistence type="inferred from homology"/>
<keyword evidence="7" id="KW-0238">DNA-binding</keyword>
<protein>
    <recommendedName>
        <fullName evidence="2">DNA-directed DNA polymerase</fullName>
        <ecNumber evidence="2">2.7.7.7</ecNumber>
    </recommendedName>
</protein>
<dbReference type="Pfam" id="PF03175">
    <property type="entry name" value="DNA_pol_B_2"/>
    <property type="match status" value="3"/>
</dbReference>
<feature type="domain" description="DNA-directed DNA polymerase family B mitochondria/virus" evidence="9">
    <location>
        <begin position="538"/>
        <end position="637"/>
    </location>
</feature>
<dbReference type="AlphaFoldDB" id="A0A6S7G1Z1"/>
<dbReference type="InterPro" id="IPR036397">
    <property type="entry name" value="RNaseH_sf"/>
</dbReference>
<sequence length="1014" mass="117129">MAQPKNSVWVAHNGGRFDSIFLMRELLVHRKLVPNVVMNGSKVMSLELEERNLKVIDSYLFLSMRLAKFPEALGIENVTKGYHPYLFTDLNYVGEMVGLEYFEPPPEGSEERKAFDKWYRQQQSKPYVFREAIYYYCRLDVDILRQGCIIFSRLIYRITGVLPFYDHTCNTVAGLALKIYRKNFLKEEQIGQVPACGYGVVNINQSAIALCWLKDIETMLDESDLRLCSKLSVGGERRIMGHYVDGYCEETKTIYQFHGCFYHGCERCYDGACYNSVLCTKFFTLLGSTQRLSRMFRQAGYTVVEKWECDYRNDVDMTPYRLKQLRLTSFFEFIQLEPRDALFGGRTSPATLYYDMKDTGLPAMYFDVCSLYPYVQKKFQYPTQHPVILKGRACQNIDVNQVFGLIKCKILPPTHLLFPVLPFRSEKLTFPLCRTCVQCQQSETCQHNDEQRALYGTWTSVEIQKALQLDYRILIVYEIYHYQKREKIFDQYVNTFIKLKQESSGVPKKCLDQNGVVVKEKLQKYIDDYLKHEGVVLDASKMSYNVGQRTVMKALLNSLWGKLAQNEDVTVVSFLESMDDLLELVNDRTVEVTSLDFISDDVARTTHRKTASLTPLPNRNVIIASFVTAYARLELLEYLLKLGENVLYYDTDSVIFIEDRANGKFLETGEYLGQMTDELIEKKTSAKWIEQFCSAGPKSYSYRTNIYTRYNDDGSESKQQDEIVHVKGFSLKGAVKKLLTFDSIRECVEDPNKEIEITYREFVRENTQSISKNKQNDHCMHNVTIPLQHPFVMTICGPTQSGKTHLLIDIIKNINELIVPTPDKLLYLYTAEQPIYGEITDYVAANHETSALKHCEFYDCVRLGIPTIEHIRPLLGERTLLVLDDLMVFAMSSKEGIENLNNLATRDSHHLNLSVFFVCQTLNFGNGKLRSMRMNSMYHLLFNNHTDTRDIELIARNKGIRLPTIRKILADVGKKQYGYVLFDGCPHSPANTRVRTGILPNECTIIYNTEKQFV</sequence>
<comment type="catalytic activity">
    <reaction evidence="8">
        <text>DNA(n) + a 2'-deoxyribonucleoside 5'-triphosphate = DNA(n+1) + diphosphate</text>
        <dbReference type="Rhea" id="RHEA:22508"/>
        <dbReference type="Rhea" id="RHEA-COMP:17339"/>
        <dbReference type="Rhea" id="RHEA-COMP:17340"/>
        <dbReference type="ChEBI" id="CHEBI:33019"/>
        <dbReference type="ChEBI" id="CHEBI:61560"/>
        <dbReference type="ChEBI" id="CHEBI:173112"/>
        <dbReference type="EC" id="2.7.7.7"/>
    </reaction>
</comment>
<feature type="domain" description="DNA-directed DNA polymerase family B mitochondria/virus" evidence="9">
    <location>
        <begin position="339"/>
        <end position="506"/>
    </location>
</feature>
<evidence type="ECO:0000256" key="1">
    <source>
        <dbReference type="ARBA" id="ARBA00005755"/>
    </source>
</evidence>
<feature type="domain" description="DNA-directed DNA polymerase family B mitochondria/virus" evidence="9">
    <location>
        <begin position="3"/>
        <end position="189"/>
    </location>
</feature>
<evidence type="ECO:0000256" key="3">
    <source>
        <dbReference type="ARBA" id="ARBA00022679"/>
    </source>
</evidence>
<dbReference type="PANTHER" id="PTHR33568">
    <property type="entry name" value="DNA POLYMERASE"/>
    <property type="match status" value="1"/>
</dbReference>
<evidence type="ECO:0000256" key="6">
    <source>
        <dbReference type="ARBA" id="ARBA00022932"/>
    </source>
</evidence>
<name>A0A6S7G1Z1_PARCT</name>
<dbReference type="PANTHER" id="PTHR33568:SF3">
    <property type="entry name" value="DNA-DIRECTED DNA POLYMERASE"/>
    <property type="match status" value="1"/>
</dbReference>
<dbReference type="EMBL" id="CACRXK020000478">
    <property type="protein sequence ID" value="CAB3982216.1"/>
    <property type="molecule type" value="Genomic_DNA"/>
</dbReference>
<evidence type="ECO:0000256" key="8">
    <source>
        <dbReference type="ARBA" id="ARBA00049244"/>
    </source>
</evidence>
<evidence type="ECO:0000256" key="4">
    <source>
        <dbReference type="ARBA" id="ARBA00022695"/>
    </source>
</evidence>
<dbReference type="InterPro" id="IPR043502">
    <property type="entry name" value="DNA/RNA_pol_sf"/>
</dbReference>
<evidence type="ECO:0000256" key="7">
    <source>
        <dbReference type="ARBA" id="ARBA00023125"/>
    </source>
</evidence>
<dbReference type="GO" id="GO:0003887">
    <property type="term" value="F:DNA-directed DNA polymerase activity"/>
    <property type="evidence" value="ECO:0007669"/>
    <property type="project" value="UniProtKB-KW"/>
</dbReference>
<accession>A0A6S7G1Z1</accession>
<dbReference type="InterPro" id="IPR027417">
    <property type="entry name" value="P-loop_NTPase"/>
</dbReference>
<reference evidence="10" key="1">
    <citation type="submission" date="2020-04" db="EMBL/GenBank/DDBJ databases">
        <authorList>
            <person name="Alioto T."/>
            <person name="Alioto T."/>
            <person name="Gomez Garrido J."/>
        </authorList>
    </citation>
    <scope>NUCLEOTIDE SEQUENCE</scope>
    <source>
        <strain evidence="10">A484AB</strain>
    </source>
</reference>
<gene>
    <name evidence="10" type="ORF">PACLA_8A081899</name>
</gene>
<evidence type="ECO:0000313" key="11">
    <source>
        <dbReference type="Proteomes" id="UP001152795"/>
    </source>
</evidence>
<comment type="caution">
    <text evidence="10">The sequence shown here is derived from an EMBL/GenBank/DDBJ whole genome shotgun (WGS) entry which is preliminary data.</text>
</comment>
<dbReference type="Gene3D" id="3.30.420.10">
    <property type="entry name" value="Ribonuclease H-like superfamily/Ribonuclease H"/>
    <property type="match status" value="1"/>
</dbReference>
<dbReference type="Gene3D" id="3.90.1600.10">
    <property type="entry name" value="Palm domain of DNA polymerase"/>
    <property type="match status" value="1"/>
</dbReference>
<evidence type="ECO:0000259" key="9">
    <source>
        <dbReference type="Pfam" id="PF03175"/>
    </source>
</evidence>
<dbReference type="SUPFAM" id="SSF52540">
    <property type="entry name" value="P-loop containing nucleoside triphosphate hydrolases"/>
    <property type="match status" value="1"/>
</dbReference>
<dbReference type="SUPFAM" id="SSF53098">
    <property type="entry name" value="Ribonuclease H-like"/>
    <property type="match status" value="1"/>
</dbReference>
<dbReference type="GO" id="GO:0003677">
    <property type="term" value="F:DNA binding"/>
    <property type="evidence" value="ECO:0007669"/>
    <property type="project" value="UniProtKB-KW"/>
</dbReference>
<dbReference type="InterPro" id="IPR023211">
    <property type="entry name" value="DNA_pol_palm_dom_sf"/>
</dbReference>
<dbReference type="OrthoDB" id="6617419at2759"/>
<dbReference type="SUPFAM" id="SSF56672">
    <property type="entry name" value="DNA/RNA polymerases"/>
    <property type="match status" value="1"/>
</dbReference>
<dbReference type="Gene3D" id="3.40.960.10">
    <property type="entry name" value="VSR Endonuclease"/>
    <property type="match status" value="1"/>
</dbReference>
<keyword evidence="5" id="KW-0235">DNA replication</keyword>
<dbReference type="GO" id="GO:0000166">
    <property type="term" value="F:nucleotide binding"/>
    <property type="evidence" value="ECO:0007669"/>
    <property type="project" value="InterPro"/>
</dbReference>
<dbReference type="EC" id="2.7.7.7" evidence="2"/>
<dbReference type="GO" id="GO:0006260">
    <property type="term" value="P:DNA replication"/>
    <property type="evidence" value="ECO:0007669"/>
    <property type="project" value="UniProtKB-KW"/>
</dbReference>
<keyword evidence="4" id="KW-0548">Nucleotidyltransferase</keyword>
<dbReference type="InterPro" id="IPR006758">
    <property type="entry name" value="A32L"/>
</dbReference>
<evidence type="ECO:0000256" key="2">
    <source>
        <dbReference type="ARBA" id="ARBA00012417"/>
    </source>
</evidence>
<evidence type="ECO:0000313" key="10">
    <source>
        <dbReference type="EMBL" id="CAB3982216.1"/>
    </source>
</evidence>
<dbReference type="Proteomes" id="UP001152795">
    <property type="component" value="Unassembled WGS sequence"/>
</dbReference>
<keyword evidence="11" id="KW-1185">Reference proteome</keyword>
<dbReference type="InterPro" id="IPR004868">
    <property type="entry name" value="DNA-dir_DNA_pol_B_mt/vir"/>
</dbReference>